<sequence length="112" mass="12591">MIEERTLYAAVSTPNSGVLVIGGIGRSKLPLHSTKLLTRRCGEIKGEGVGQCRLKASRRKRSECCAFAVFRPTPLSKPPFYEYVYALHDEIVDNVRRVLNSRKFPGIENLKQ</sequence>
<reference evidence="3" key="1">
    <citation type="submission" date="2017-02" db="UniProtKB">
        <authorList>
            <consortium name="WormBaseParasite"/>
        </authorList>
    </citation>
    <scope>IDENTIFICATION</scope>
</reference>
<dbReference type="Proteomes" id="UP000274504">
    <property type="component" value="Unassembled WGS sequence"/>
</dbReference>
<dbReference type="AlphaFoldDB" id="A0A0R3SWL6"/>
<reference evidence="1 2" key="2">
    <citation type="submission" date="2018-11" db="EMBL/GenBank/DDBJ databases">
        <authorList>
            <consortium name="Pathogen Informatics"/>
        </authorList>
    </citation>
    <scope>NUCLEOTIDE SEQUENCE [LARGE SCALE GENOMIC DNA]</scope>
</reference>
<organism evidence="3">
    <name type="scientific">Hymenolepis diminuta</name>
    <name type="common">Rat tapeworm</name>
    <dbReference type="NCBI Taxonomy" id="6216"/>
    <lineage>
        <taxon>Eukaryota</taxon>
        <taxon>Metazoa</taxon>
        <taxon>Spiralia</taxon>
        <taxon>Lophotrochozoa</taxon>
        <taxon>Platyhelminthes</taxon>
        <taxon>Cestoda</taxon>
        <taxon>Eucestoda</taxon>
        <taxon>Cyclophyllidea</taxon>
        <taxon>Hymenolepididae</taxon>
        <taxon>Hymenolepis</taxon>
    </lineage>
</organism>
<evidence type="ECO:0000313" key="3">
    <source>
        <dbReference type="WBParaSite" id="HDID_0001008701-mRNA-1"/>
    </source>
</evidence>
<name>A0A0R3SWL6_HYMDI</name>
<proteinExistence type="predicted"/>
<accession>A0A0R3SWL6</accession>
<dbReference type="EMBL" id="UYSG01011518">
    <property type="protein sequence ID" value="VDL62663.1"/>
    <property type="molecule type" value="Genomic_DNA"/>
</dbReference>
<dbReference type="WBParaSite" id="HDID_0001008701-mRNA-1">
    <property type="protein sequence ID" value="HDID_0001008701-mRNA-1"/>
    <property type="gene ID" value="HDID_0001008701"/>
</dbReference>
<evidence type="ECO:0000313" key="1">
    <source>
        <dbReference type="EMBL" id="VDL62663.1"/>
    </source>
</evidence>
<protein>
    <submittedName>
        <fullName evidence="1 3">Uncharacterized protein</fullName>
    </submittedName>
</protein>
<gene>
    <name evidence="1" type="ORF">HDID_LOCUS10085</name>
</gene>
<evidence type="ECO:0000313" key="2">
    <source>
        <dbReference type="Proteomes" id="UP000274504"/>
    </source>
</evidence>